<dbReference type="PANTHER" id="PTHR43144">
    <property type="entry name" value="AMINOTRANSFERASE"/>
    <property type="match status" value="1"/>
</dbReference>
<dbReference type="FunFam" id="3.40.640.10:FF:000099">
    <property type="entry name" value="LL-diaminopimelate aminotransferase, chloroplastic"/>
    <property type="match status" value="1"/>
</dbReference>
<evidence type="ECO:0000256" key="9">
    <source>
        <dbReference type="NCBIfam" id="TIGR03542"/>
    </source>
</evidence>
<dbReference type="UniPathway" id="UPA00034">
    <property type="reaction ID" value="UER00466"/>
</dbReference>
<dbReference type="NCBIfam" id="TIGR03542">
    <property type="entry name" value="DAPAT_plant"/>
    <property type="match status" value="1"/>
</dbReference>
<name>A0A1H8Y1K4_9FIRM</name>
<evidence type="ECO:0000256" key="3">
    <source>
        <dbReference type="ARBA" id="ARBA00013138"/>
    </source>
</evidence>
<dbReference type="Gene3D" id="3.40.640.10">
    <property type="entry name" value="Type I PLP-dependent aspartate aminotransferase-like (Major domain)"/>
    <property type="match status" value="1"/>
</dbReference>
<keyword evidence="6 11" id="KW-0808">Transferase</keyword>
<protein>
    <recommendedName>
        <fullName evidence="4 9">LL-diaminopimelate aminotransferase</fullName>
        <ecNumber evidence="3 9">2.6.1.83</ecNumber>
    </recommendedName>
</protein>
<comment type="catalytic activity">
    <reaction evidence="8">
        <text>(2S,6S)-2,6-diaminopimelate + 2-oxoglutarate = (S)-2,3,4,5-tetrahydrodipicolinate + L-glutamate + H2O + H(+)</text>
        <dbReference type="Rhea" id="RHEA:23988"/>
        <dbReference type="ChEBI" id="CHEBI:15377"/>
        <dbReference type="ChEBI" id="CHEBI:15378"/>
        <dbReference type="ChEBI" id="CHEBI:16810"/>
        <dbReference type="ChEBI" id="CHEBI:16845"/>
        <dbReference type="ChEBI" id="CHEBI:29985"/>
        <dbReference type="ChEBI" id="CHEBI:57609"/>
        <dbReference type="EC" id="2.6.1.83"/>
    </reaction>
</comment>
<dbReference type="GO" id="GO:0010285">
    <property type="term" value="F:L,L-diaminopimelate aminotransferase activity"/>
    <property type="evidence" value="ECO:0007669"/>
    <property type="project" value="UniProtKB-EC"/>
</dbReference>
<evidence type="ECO:0000256" key="7">
    <source>
        <dbReference type="ARBA" id="ARBA00022898"/>
    </source>
</evidence>
<keyword evidence="12" id="KW-1185">Reference proteome</keyword>
<evidence type="ECO:0000259" key="10">
    <source>
        <dbReference type="Pfam" id="PF00155"/>
    </source>
</evidence>
<dbReference type="GO" id="GO:0030170">
    <property type="term" value="F:pyridoxal phosphate binding"/>
    <property type="evidence" value="ECO:0007669"/>
    <property type="project" value="UniProtKB-UniRule"/>
</dbReference>
<reference evidence="11 12" key="1">
    <citation type="submission" date="2016-10" db="EMBL/GenBank/DDBJ databases">
        <authorList>
            <person name="de Groot N.N."/>
        </authorList>
    </citation>
    <scope>NUCLEOTIDE SEQUENCE [LARGE SCALE GENOMIC DNA]</scope>
    <source>
        <strain evidence="11 12">DSM 13305</strain>
    </source>
</reference>
<dbReference type="Gene3D" id="3.90.1150.10">
    <property type="entry name" value="Aspartate Aminotransferase, domain 1"/>
    <property type="match status" value="1"/>
</dbReference>
<accession>A0A1H8Y1K4</accession>
<evidence type="ECO:0000313" key="12">
    <source>
        <dbReference type="Proteomes" id="UP000198847"/>
    </source>
</evidence>
<evidence type="ECO:0000256" key="8">
    <source>
        <dbReference type="ARBA" id="ARBA00051934"/>
    </source>
</evidence>
<feature type="domain" description="Aminotransferase class I/classII large" evidence="10">
    <location>
        <begin position="35"/>
        <end position="405"/>
    </location>
</feature>
<evidence type="ECO:0000256" key="5">
    <source>
        <dbReference type="ARBA" id="ARBA00022576"/>
    </source>
</evidence>
<dbReference type="RefSeq" id="WP_091751683.1">
    <property type="nucleotide sequence ID" value="NZ_FODY01000035.1"/>
</dbReference>
<comment type="cofactor">
    <cofactor evidence="1">
        <name>pyridoxal 5'-phosphate</name>
        <dbReference type="ChEBI" id="CHEBI:597326"/>
    </cofactor>
</comment>
<evidence type="ECO:0000256" key="1">
    <source>
        <dbReference type="ARBA" id="ARBA00001933"/>
    </source>
</evidence>
<evidence type="ECO:0000256" key="2">
    <source>
        <dbReference type="ARBA" id="ARBA00004982"/>
    </source>
</evidence>
<dbReference type="EMBL" id="FODY01000035">
    <property type="protein sequence ID" value="SEP45438.1"/>
    <property type="molecule type" value="Genomic_DNA"/>
</dbReference>
<keyword evidence="7" id="KW-0663">Pyridoxal phosphate</keyword>
<dbReference type="InterPro" id="IPR004839">
    <property type="entry name" value="Aminotransferase_I/II_large"/>
</dbReference>
<dbReference type="HAMAP" id="MF_01642">
    <property type="entry name" value="DapL_aminotrans_1"/>
    <property type="match status" value="1"/>
</dbReference>
<dbReference type="SUPFAM" id="SSF53383">
    <property type="entry name" value="PLP-dependent transferases"/>
    <property type="match status" value="1"/>
</dbReference>
<dbReference type="InterPro" id="IPR019942">
    <property type="entry name" value="DapL/ALD1"/>
</dbReference>
<dbReference type="InterPro" id="IPR015421">
    <property type="entry name" value="PyrdxlP-dep_Trfase_major"/>
</dbReference>
<dbReference type="InterPro" id="IPR015422">
    <property type="entry name" value="PyrdxlP-dep_Trfase_small"/>
</dbReference>
<dbReference type="AlphaFoldDB" id="A0A1H8Y1K4"/>
<dbReference type="CDD" id="cd00609">
    <property type="entry name" value="AAT_like"/>
    <property type="match status" value="1"/>
</dbReference>
<evidence type="ECO:0000313" key="11">
    <source>
        <dbReference type="EMBL" id="SEP45438.1"/>
    </source>
</evidence>
<dbReference type="InterPro" id="IPR015424">
    <property type="entry name" value="PyrdxlP-dep_Trfase"/>
</dbReference>
<dbReference type="EC" id="2.6.1.83" evidence="3 9"/>
<gene>
    <name evidence="11" type="ORF">SAMN04490178_13518</name>
</gene>
<comment type="pathway">
    <text evidence="2">Amino-acid biosynthesis; L-lysine biosynthesis via DAP pathway; LL-2,6-diaminopimelate from (S)-tetrahydrodipicolinate (aminotransferase route): step 1/1.</text>
</comment>
<organism evidence="11 12">
    <name type="scientific">Propionispora vibrioides</name>
    <dbReference type="NCBI Taxonomy" id="112903"/>
    <lineage>
        <taxon>Bacteria</taxon>
        <taxon>Bacillati</taxon>
        <taxon>Bacillota</taxon>
        <taxon>Negativicutes</taxon>
        <taxon>Selenomonadales</taxon>
        <taxon>Sporomusaceae</taxon>
        <taxon>Propionispora</taxon>
    </lineage>
</organism>
<keyword evidence="5 11" id="KW-0032">Aminotransferase</keyword>
<dbReference type="Proteomes" id="UP000198847">
    <property type="component" value="Unassembled WGS sequence"/>
</dbReference>
<evidence type="ECO:0000256" key="6">
    <source>
        <dbReference type="ARBA" id="ARBA00022679"/>
    </source>
</evidence>
<proteinExistence type="inferred from homology"/>
<dbReference type="Pfam" id="PF00155">
    <property type="entry name" value="Aminotran_1_2"/>
    <property type="match status" value="1"/>
</dbReference>
<dbReference type="OrthoDB" id="9813612at2"/>
<dbReference type="STRING" id="112903.SAMN04490178_13518"/>
<evidence type="ECO:0000256" key="4">
    <source>
        <dbReference type="ARBA" id="ARBA00018052"/>
    </source>
</evidence>
<sequence length="411" mass="45505">MATINENYLKLPGSYLFAEIARRVAKFKEENPSANVIRLGIGDVTRPLPQSVITGLHAAVDEMANENTFRGYGPEQGYQFLIEKIIQTDYNPRGIQLDVDEVFVSDGSKSDVGNIQEIFGLENRVAITDPVYPVYLDTNVMAGRTGALGQDGRFGNVVYLTCNAENKFVPQLPSEKVDLIYICMPNNPTGTTLTKDELKVWVDYAKKHNSIILYDAAYEAYIQEEGIPHSIYEIEGAKDVAIEFRSFSKNAGFTGTRCAFTVVPKTVKALTAAGELYPLNKLWNRRQTTKFNGTPYIIQKGAEAVYSPQGQQEIKALISYYMANAKVIREGLASIGLEVYGGVNAPYIWLKAPNGMDSWAFFDKLLTEAHLVGTPGSGFGPAGQGYFRLTAFGNQENTLEAVERIKTRLRV</sequence>
<dbReference type="GO" id="GO:0009089">
    <property type="term" value="P:lysine biosynthetic process via diaminopimelate"/>
    <property type="evidence" value="ECO:0007669"/>
    <property type="project" value="UniProtKB-UniPathway"/>
</dbReference>